<reference evidence="2" key="1">
    <citation type="submission" date="2016-10" db="EMBL/GenBank/DDBJ databases">
        <authorList>
            <person name="Varghese N."/>
            <person name="Submissions S."/>
        </authorList>
    </citation>
    <scope>NUCLEOTIDE SEQUENCE [LARGE SCALE GENOMIC DNA]</scope>
    <source>
        <strain evidence="2">DSM 25030</strain>
    </source>
</reference>
<protein>
    <submittedName>
        <fullName evidence="1">Uncharacterized protein</fullName>
    </submittedName>
</protein>
<name>A0A1H2Q3Z7_9FLAO</name>
<dbReference type="AlphaFoldDB" id="A0A1H2Q3Z7"/>
<evidence type="ECO:0000313" key="1">
    <source>
        <dbReference type="EMBL" id="SDW01886.1"/>
    </source>
</evidence>
<gene>
    <name evidence="1" type="ORF">SAMN04487892_0053</name>
</gene>
<sequence length="42" mass="4875">MNNALKLTLNRIKRGEQNAEDVQKTSVSFRGKFRKNFLYNSG</sequence>
<accession>A0A1H2Q3Z7</accession>
<dbReference type="Proteomes" id="UP000199592">
    <property type="component" value="Unassembled WGS sequence"/>
</dbReference>
<proteinExistence type="predicted"/>
<dbReference type="EMBL" id="FNMY01000001">
    <property type="protein sequence ID" value="SDW01886.1"/>
    <property type="molecule type" value="Genomic_DNA"/>
</dbReference>
<keyword evidence="2" id="KW-1185">Reference proteome</keyword>
<organism evidence="1 2">
    <name type="scientific">Flagellimonas zhangzhouensis</name>
    <dbReference type="NCBI Taxonomy" id="1073328"/>
    <lineage>
        <taxon>Bacteria</taxon>
        <taxon>Pseudomonadati</taxon>
        <taxon>Bacteroidota</taxon>
        <taxon>Flavobacteriia</taxon>
        <taxon>Flavobacteriales</taxon>
        <taxon>Flavobacteriaceae</taxon>
        <taxon>Flagellimonas</taxon>
    </lineage>
</organism>
<evidence type="ECO:0000313" key="2">
    <source>
        <dbReference type="Proteomes" id="UP000199592"/>
    </source>
</evidence>